<dbReference type="EMBL" id="CCKJ01000037">
    <property type="protein sequence ID" value="CDT77800.1"/>
    <property type="molecule type" value="Genomic_DNA"/>
</dbReference>
<dbReference type="AlphaFoldDB" id="A0AA87C0I3"/>
<proteinExistence type="predicted"/>
<keyword evidence="2" id="KW-1185">Reference proteome</keyword>
<comment type="caution">
    <text evidence="1">The sequence shown here is derived from an EMBL/GenBank/DDBJ whole genome shotgun (WGS) entry which is preliminary data.</text>
</comment>
<name>A0AA87C0I3_9VIBR</name>
<protein>
    <submittedName>
        <fullName evidence="1">Uncharacterized protein</fullName>
    </submittedName>
</protein>
<evidence type="ECO:0000313" key="1">
    <source>
        <dbReference type="EMBL" id="CDT77800.1"/>
    </source>
</evidence>
<evidence type="ECO:0000313" key="2">
    <source>
        <dbReference type="Proteomes" id="UP000041625"/>
    </source>
</evidence>
<sequence>MIIHGKTKNLGEQLDVNFRTTCPICNKKLTSQGFEQHRKAHHKNLTHTQFEQLVIDAIQSGKSTVKIFEAVNPSMSSATRKLQDVKHASRNNFYRLQQGGKVSPK</sequence>
<organism evidence="1 2">
    <name type="scientific">Vibrio coralliirubri</name>
    <dbReference type="NCBI Taxonomy" id="1516159"/>
    <lineage>
        <taxon>Bacteria</taxon>
        <taxon>Pseudomonadati</taxon>
        <taxon>Pseudomonadota</taxon>
        <taxon>Gammaproteobacteria</taxon>
        <taxon>Vibrionales</taxon>
        <taxon>Vibrionaceae</taxon>
        <taxon>Vibrio</taxon>
    </lineage>
</organism>
<gene>
    <name evidence="1" type="ORF">VCR31J2_1310496</name>
</gene>
<accession>A0AA87C0I3</accession>
<reference evidence="1 2" key="1">
    <citation type="submission" date="2014-06" db="EMBL/GenBank/DDBJ databases">
        <authorList>
            <person name="Le Roux F."/>
        </authorList>
    </citation>
    <scope>NUCLEOTIDE SEQUENCE [LARGE SCALE GENOMIC DNA]</scope>
    <source>
        <strain evidence="1 2">J2-31</strain>
    </source>
</reference>
<dbReference type="Proteomes" id="UP000041625">
    <property type="component" value="Unassembled WGS sequence"/>
</dbReference>